<accession>A0A162XQ67</accession>
<proteinExistence type="predicted"/>
<dbReference type="AlphaFoldDB" id="A0A162XQ67"/>
<evidence type="ECO:0000313" key="2">
    <source>
        <dbReference type="Proteomes" id="UP000076715"/>
    </source>
</evidence>
<dbReference type="SUPFAM" id="SSF56935">
    <property type="entry name" value="Porins"/>
    <property type="match status" value="1"/>
</dbReference>
<comment type="caution">
    <text evidence="1">The sequence shown here is derived from an EMBL/GenBank/DDBJ whole genome shotgun (WGS) entry which is preliminary data.</text>
</comment>
<name>A0A162XQ67_9FLAO</name>
<evidence type="ECO:0008006" key="3">
    <source>
        <dbReference type="Google" id="ProtNLM"/>
    </source>
</evidence>
<reference evidence="1 2" key="1">
    <citation type="submission" date="2016-01" db="EMBL/GenBank/DDBJ databases">
        <title>The draft genome sequence of Aquimarina sp. RZW4-3-2.</title>
        <authorList>
            <person name="Wang Y."/>
        </authorList>
    </citation>
    <scope>NUCLEOTIDE SEQUENCE [LARGE SCALE GENOMIC DNA]</scope>
    <source>
        <strain evidence="1 2">RZW4-3-2</strain>
    </source>
</reference>
<protein>
    <recommendedName>
        <fullName evidence="3">TonB-dependent receptor-like beta-barrel domain-containing protein</fullName>
    </recommendedName>
</protein>
<dbReference type="Proteomes" id="UP000076715">
    <property type="component" value="Unassembled WGS sequence"/>
</dbReference>
<sequence>MLFFISGLGYTQMITEEKHNLEIPVDIFHDFQIELYANKFEKRPFDIVKTNILGFRTNTIELNNNNSRNKKLSIIPKLQVDYFEYVENDFDTEYSSNMIILPKTNIVFMPSEYFAISLNSGLGLYSHNNIATTTNTIARSYGLELGVTRVLSHQILIGANVWYFNLNNGYTYVDDQDIANLELDDQRLGIDFNASYQLNKWLSIDSKMIFARGIVGLENNKPSFVNELSIEGGIMIENYKNFSGGLRYRYFDNISAIDNQNTNKYLVNDITLEYTIKAIKFGVTLENVFNTKWEDPLVATSARLTDALETTDETYILQDRPFLIEAQITYNF</sequence>
<dbReference type="STRING" id="1642818.AWE51_14195"/>
<keyword evidence="2" id="KW-1185">Reference proteome</keyword>
<organism evidence="1 2">
    <name type="scientific">Aquimarina aggregata</name>
    <dbReference type="NCBI Taxonomy" id="1642818"/>
    <lineage>
        <taxon>Bacteria</taxon>
        <taxon>Pseudomonadati</taxon>
        <taxon>Bacteroidota</taxon>
        <taxon>Flavobacteriia</taxon>
        <taxon>Flavobacteriales</taxon>
        <taxon>Flavobacteriaceae</taxon>
        <taxon>Aquimarina</taxon>
    </lineage>
</organism>
<evidence type="ECO:0000313" key="1">
    <source>
        <dbReference type="EMBL" id="KZS38734.1"/>
    </source>
</evidence>
<gene>
    <name evidence="1" type="ORF">AWE51_14195</name>
</gene>
<dbReference type="EMBL" id="LQRT01000046">
    <property type="protein sequence ID" value="KZS38734.1"/>
    <property type="molecule type" value="Genomic_DNA"/>
</dbReference>